<evidence type="ECO:0008006" key="4">
    <source>
        <dbReference type="Google" id="ProtNLM"/>
    </source>
</evidence>
<dbReference type="EMBL" id="UFSM01000001">
    <property type="protein sequence ID" value="SUU90178.1"/>
    <property type="molecule type" value="Genomic_DNA"/>
</dbReference>
<dbReference type="AlphaFoldDB" id="A0A380WMW4"/>
<organism evidence="2 3">
    <name type="scientific">Aminobacter aminovorans</name>
    <name type="common">Chelatobacter heintzii</name>
    <dbReference type="NCBI Taxonomy" id="83263"/>
    <lineage>
        <taxon>Bacteria</taxon>
        <taxon>Pseudomonadati</taxon>
        <taxon>Pseudomonadota</taxon>
        <taxon>Alphaproteobacteria</taxon>
        <taxon>Hyphomicrobiales</taxon>
        <taxon>Phyllobacteriaceae</taxon>
        <taxon>Aminobacter</taxon>
    </lineage>
</organism>
<dbReference type="PROSITE" id="PS51257">
    <property type="entry name" value="PROKAR_LIPOPROTEIN"/>
    <property type="match status" value="1"/>
</dbReference>
<evidence type="ECO:0000256" key="1">
    <source>
        <dbReference type="SAM" id="SignalP"/>
    </source>
</evidence>
<dbReference type="Proteomes" id="UP000254701">
    <property type="component" value="Unassembled WGS sequence"/>
</dbReference>
<reference evidence="2 3" key="1">
    <citation type="submission" date="2018-06" db="EMBL/GenBank/DDBJ databases">
        <authorList>
            <consortium name="Pathogen Informatics"/>
            <person name="Doyle S."/>
        </authorList>
    </citation>
    <scope>NUCLEOTIDE SEQUENCE [LARGE SCALE GENOMIC DNA]</scope>
    <source>
        <strain evidence="2 3">NCTC10684</strain>
    </source>
</reference>
<protein>
    <recommendedName>
        <fullName evidence="4">Lipoprotein</fullName>
    </recommendedName>
</protein>
<proteinExistence type="predicted"/>
<evidence type="ECO:0000313" key="2">
    <source>
        <dbReference type="EMBL" id="SUU90178.1"/>
    </source>
</evidence>
<sequence length="58" mass="5966">MHATRVTIALLACLTVTACGMAKAARTGGQTFDKYGCLARDFKGQPPCDPAAATAPKP</sequence>
<accession>A0A380WMW4</accession>
<dbReference type="RefSeq" id="WP_165915952.1">
    <property type="nucleotide sequence ID" value="NZ_BAAAVY010000002.1"/>
</dbReference>
<gene>
    <name evidence="2" type="ORF">NCTC10684_03428</name>
</gene>
<feature type="chain" id="PRO_5016664805" description="Lipoprotein" evidence="1">
    <location>
        <begin position="25"/>
        <end position="58"/>
    </location>
</feature>
<feature type="signal peptide" evidence="1">
    <location>
        <begin position="1"/>
        <end position="24"/>
    </location>
</feature>
<name>A0A380WMW4_AMIAI</name>
<keyword evidence="1" id="KW-0732">Signal</keyword>
<evidence type="ECO:0000313" key="3">
    <source>
        <dbReference type="Proteomes" id="UP000254701"/>
    </source>
</evidence>